<dbReference type="AlphaFoldDB" id="A0A6A6S424"/>
<dbReference type="Proteomes" id="UP000799753">
    <property type="component" value="Unassembled WGS sequence"/>
</dbReference>
<gene>
    <name evidence="1" type="ORF">P280DRAFT_291059</name>
</gene>
<name>A0A6A6S424_9PLEO</name>
<sequence>MWCGGTGTHLSFLEAPCLVRANNGRPGGSFRHRPLAQEFVHLSDAGGRRDRGQGRSVLLHSLTCRSSARPCTGRSVSCLHVACSIGILSHLCYLVSGSKPEPLHSFRCTAETTTLVNTNRSSARALHARSMCYVALSPPVVACRRHQVSSSRGPLPGSPLLTNLLEGWPNH</sequence>
<accession>A0A6A6S424</accession>
<proteinExistence type="predicted"/>
<dbReference type="EMBL" id="MU006782">
    <property type="protein sequence ID" value="KAF2642037.1"/>
    <property type="molecule type" value="Genomic_DNA"/>
</dbReference>
<organism evidence="1 2">
    <name type="scientific">Massarina eburnea CBS 473.64</name>
    <dbReference type="NCBI Taxonomy" id="1395130"/>
    <lineage>
        <taxon>Eukaryota</taxon>
        <taxon>Fungi</taxon>
        <taxon>Dikarya</taxon>
        <taxon>Ascomycota</taxon>
        <taxon>Pezizomycotina</taxon>
        <taxon>Dothideomycetes</taxon>
        <taxon>Pleosporomycetidae</taxon>
        <taxon>Pleosporales</taxon>
        <taxon>Massarineae</taxon>
        <taxon>Massarinaceae</taxon>
        <taxon>Massarina</taxon>
    </lineage>
</organism>
<protein>
    <submittedName>
        <fullName evidence="1">Uncharacterized protein</fullName>
    </submittedName>
</protein>
<evidence type="ECO:0000313" key="1">
    <source>
        <dbReference type="EMBL" id="KAF2642037.1"/>
    </source>
</evidence>
<reference evidence="1" key="1">
    <citation type="journal article" date="2020" name="Stud. Mycol.">
        <title>101 Dothideomycetes genomes: a test case for predicting lifestyles and emergence of pathogens.</title>
        <authorList>
            <person name="Haridas S."/>
            <person name="Albert R."/>
            <person name="Binder M."/>
            <person name="Bloem J."/>
            <person name="Labutti K."/>
            <person name="Salamov A."/>
            <person name="Andreopoulos B."/>
            <person name="Baker S."/>
            <person name="Barry K."/>
            <person name="Bills G."/>
            <person name="Bluhm B."/>
            <person name="Cannon C."/>
            <person name="Castanera R."/>
            <person name="Culley D."/>
            <person name="Daum C."/>
            <person name="Ezra D."/>
            <person name="Gonzalez J."/>
            <person name="Henrissat B."/>
            <person name="Kuo A."/>
            <person name="Liang C."/>
            <person name="Lipzen A."/>
            <person name="Lutzoni F."/>
            <person name="Magnuson J."/>
            <person name="Mondo S."/>
            <person name="Nolan M."/>
            <person name="Ohm R."/>
            <person name="Pangilinan J."/>
            <person name="Park H.-J."/>
            <person name="Ramirez L."/>
            <person name="Alfaro M."/>
            <person name="Sun H."/>
            <person name="Tritt A."/>
            <person name="Yoshinaga Y."/>
            <person name="Zwiers L.-H."/>
            <person name="Turgeon B."/>
            <person name="Goodwin S."/>
            <person name="Spatafora J."/>
            <person name="Crous P."/>
            <person name="Grigoriev I."/>
        </authorList>
    </citation>
    <scope>NUCLEOTIDE SEQUENCE</scope>
    <source>
        <strain evidence="1">CBS 473.64</strain>
    </source>
</reference>
<evidence type="ECO:0000313" key="2">
    <source>
        <dbReference type="Proteomes" id="UP000799753"/>
    </source>
</evidence>
<keyword evidence="2" id="KW-1185">Reference proteome</keyword>